<dbReference type="InterPro" id="IPR050755">
    <property type="entry name" value="TRAFAC_YlqF/YawG_RiboMat"/>
</dbReference>
<dbReference type="SUPFAM" id="SSF52540">
    <property type="entry name" value="P-loop containing nucleoside triphosphate hydrolases"/>
    <property type="match status" value="1"/>
</dbReference>
<feature type="compositionally biased region" description="Acidic residues" evidence="6">
    <location>
        <begin position="467"/>
        <end position="497"/>
    </location>
</feature>
<dbReference type="InterPro" id="IPR006073">
    <property type="entry name" value="GTP-bd"/>
</dbReference>
<proteinExistence type="predicted"/>
<accession>A0A8K1CM95</accession>
<dbReference type="PANTHER" id="PTHR11089">
    <property type="entry name" value="GTP-BINDING PROTEIN-RELATED"/>
    <property type="match status" value="1"/>
</dbReference>
<feature type="coiled-coil region" evidence="5">
    <location>
        <begin position="54"/>
        <end position="95"/>
    </location>
</feature>
<comment type="caution">
    <text evidence="9">The sequence shown here is derived from an EMBL/GenBank/DDBJ whole genome shotgun (WGS) entry which is preliminary data.</text>
</comment>
<evidence type="ECO:0000313" key="10">
    <source>
        <dbReference type="Proteomes" id="UP000794436"/>
    </source>
</evidence>
<sequence>MVKKKYKSKRLSLHKKYKIARKVREHKRQERKKEKLGQHKKKKDPGIPNNWPFKEELLQQVEQARLAEIESQKQAQQQRKEDKKERKRLEALERKNGGASALAAVTPLSVEMQAKKDLKESVKKADLVLIVLDARDPQGSRSLSLEDGLIGKGNKKVVLVLNKIDLISSDTAQKWLNYLRRFHPTIAVRALNERVLDTKVKTKAIKGQKALYQRAQELTGLRDNGFVDPLRSFLDEYSNKLENPGHVAVLGYPNVGKSTLINSIKKRALAAVSNIASTTKAALEVQYNDKLTLIDTPSLDPDYSDETSIVMRHSIANVWLEDPVPTVHSLLERANAVNLMQHLQLPVFKSHEDFLAKLAIKKNLLRKGGDPDILQMARTFLRDLGNSSYSTSCLPPAKSKSRFELPDWYTALDLTKMAELETTLFTSNPGGLKREILFTSVPVPHAAGDTTEYDLVLGQLPENDGLTSEDEDDEDMEEGDDDEDAEEMDEEEEEDDE</sequence>
<dbReference type="Pfam" id="PF01926">
    <property type="entry name" value="MMR_HSR1"/>
    <property type="match status" value="1"/>
</dbReference>
<evidence type="ECO:0008006" key="11">
    <source>
        <dbReference type="Google" id="ProtNLM"/>
    </source>
</evidence>
<comment type="subcellular location">
    <subcellularLocation>
        <location evidence="1">Nucleus</location>
    </subcellularLocation>
</comment>
<evidence type="ECO:0000256" key="1">
    <source>
        <dbReference type="ARBA" id="ARBA00004123"/>
    </source>
</evidence>
<dbReference type="InterPro" id="IPR027417">
    <property type="entry name" value="P-loop_NTPase"/>
</dbReference>
<dbReference type="AlphaFoldDB" id="A0A8K1CM95"/>
<keyword evidence="5" id="KW-0175">Coiled coil</keyword>
<feature type="domain" description="Guanine nucleotide-binding protein-like 3 N-terminal" evidence="8">
    <location>
        <begin position="13"/>
        <end position="85"/>
    </location>
</feature>
<keyword evidence="4" id="KW-0539">Nucleus</keyword>
<evidence type="ECO:0000256" key="4">
    <source>
        <dbReference type="ARBA" id="ARBA00023242"/>
    </source>
</evidence>
<evidence type="ECO:0000256" key="3">
    <source>
        <dbReference type="ARBA" id="ARBA00023134"/>
    </source>
</evidence>
<feature type="compositionally biased region" description="Basic and acidic residues" evidence="6">
    <location>
        <begin position="27"/>
        <end position="37"/>
    </location>
</feature>
<organism evidence="9 10">
    <name type="scientific">Pythium oligandrum</name>
    <name type="common">Mycoparasitic fungus</name>
    <dbReference type="NCBI Taxonomy" id="41045"/>
    <lineage>
        <taxon>Eukaryota</taxon>
        <taxon>Sar</taxon>
        <taxon>Stramenopiles</taxon>
        <taxon>Oomycota</taxon>
        <taxon>Peronosporomycetes</taxon>
        <taxon>Pythiales</taxon>
        <taxon>Pythiaceae</taxon>
        <taxon>Pythium</taxon>
    </lineage>
</organism>
<evidence type="ECO:0000256" key="5">
    <source>
        <dbReference type="SAM" id="Coils"/>
    </source>
</evidence>
<feature type="region of interest" description="Disordered" evidence="6">
    <location>
        <begin position="1"/>
        <end position="53"/>
    </location>
</feature>
<keyword evidence="2" id="KW-0547">Nucleotide-binding</keyword>
<feature type="domain" description="G" evidence="7">
    <location>
        <begin position="246"/>
        <end position="306"/>
    </location>
</feature>
<dbReference type="Pfam" id="PF08701">
    <property type="entry name" value="GN3L_Grn1"/>
    <property type="match status" value="1"/>
</dbReference>
<evidence type="ECO:0000313" key="9">
    <source>
        <dbReference type="EMBL" id="TMW65674.1"/>
    </source>
</evidence>
<evidence type="ECO:0000259" key="7">
    <source>
        <dbReference type="Pfam" id="PF01926"/>
    </source>
</evidence>
<dbReference type="GO" id="GO:0005525">
    <property type="term" value="F:GTP binding"/>
    <property type="evidence" value="ECO:0007669"/>
    <property type="project" value="UniProtKB-KW"/>
</dbReference>
<dbReference type="GO" id="GO:0005730">
    <property type="term" value="C:nucleolus"/>
    <property type="evidence" value="ECO:0007669"/>
    <property type="project" value="TreeGrafter"/>
</dbReference>
<keyword evidence="10" id="KW-1185">Reference proteome</keyword>
<keyword evidence="3" id="KW-0342">GTP-binding</keyword>
<protein>
    <recommendedName>
        <fullName evidence="11">CP-type G domain-containing protein</fullName>
    </recommendedName>
</protein>
<dbReference type="Proteomes" id="UP000794436">
    <property type="component" value="Unassembled WGS sequence"/>
</dbReference>
<dbReference type="OrthoDB" id="444945at2759"/>
<dbReference type="PANTHER" id="PTHR11089:SF30">
    <property type="entry name" value="GUANINE NUCLEOTIDE-BINDING PROTEIN-LIKE 3 HOMOLOG"/>
    <property type="match status" value="1"/>
</dbReference>
<feature type="region of interest" description="Disordered" evidence="6">
    <location>
        <begin position="457"/>
        <end position="497"/>
    </location>
</feature>
<name>A0A8K1CM95_PYTOL</name>
<evidence type="ECO:0000259" key="8">
    <source>
        <dbReference type="Pfam" id="PF08701"/>
    </source>
</evidence>
<gene>
    <name evidence="9" type="ORF">Poli38472_008316</name>
</gene>
<dbReference type="EMBL" id="SPLM01000037">
    <property type="protein sequence ID" value="TMW65674.1"/>
    <property type="molecule type" value="Genomic_DNA"/>
</dbReference>
<dbReference type="InterPro" id="IPR014813">
    <property type="entry name" value="Gnl3_N_dom"/>
</dbReference>
<evidence type="ECO:0000256" key="6">
    <source>
        <dbReference type="SAM" id="MobiDB-lite"/>
    </source>
</evidence>
<evidence type="ECO:0000256" key="2">
    <source>
        <dbReference type="ARBA" id="ARBA00022741"/>
    </source>
</evidence>
<feature type="compositionally biased region" description="Basic residues" evidence="6">
    <location>
        <begin position="1"/>
        <end position="26"/>
    </location>
</feature>
<dbReference type="Gene3D" id="3.40.50.300">
    <property type="entry name" value="P-loop containing nucleotide triphosphate hydrolases"/>
    <property type="match status" value="1"/>
</dbReference>
<reference evidence="9" key="1">
    <citation type="submission" date="2019-03" db="EMBL/GenBank/DDBJ databases">
        <title>Long read genome sequence of the mycoparasitic Pythium oligandrum ATCC 38472 isolated from sugarbeet rhizosphere.</title>
        <authorList>
            <person name="Gaulin E."/>
        </authorList>
    </citation>
    <scope>NUCLEOTIDE SEQUENCE</scope>
    <source>
        <strain evidence="9">ATCC 38472_TT</strain>
    </source>
</reference>